<keyword evidence="4" id="KW-0804">Transcription</keyword>
<keyword evidence="5" id="KW-0539">Nucleus</keyword>
<comment type="subcellular location">
    <subcellularLocation>
        <location evidence="1">Nucleus</location>
    </subcellularLocation>
</comment>
<dbReference type="AlphaFoldDB" id="A0A4Z1T4U9"/>
<reference evidence="7 8" key="1">
    <citation type="submission" date="2019-05" db="EMBL/GenBank/DDBJ databases">
        <title>The compact genome of Giardia muris reveals important steps in the evolution of intestinal protozoan parasites.</title>
        <authorList>
            <person name="Xu F."/>
            <person name="Jimenez-Gonzalez A."/>
            <person name="Einarsson E."/>
            <person name="Astvaldsson A."/>
            <person name="Peirasmaki D."/>
            <person name="Eckmann L."/>
            <person name="Andersson J.O."/>
            <person name="Svard S.G."/>
            <person name="Jerlstrom-Hultqvist J."/>
        </authorList>
    </citation>
    <scope>NUCLEOTIDE SEQUENCE [LARGE SCALE GENOMIC DNA]</scope>
    <source>
        <strain evidence="7 8">Roberts-Thomson</strain>
    </source>
</reference>
<evidence type="ECO:0000256" key="6">
    <source>
        <dbReference type="SAM" id="Coils"/>
    </source>
</evidence>
<dbReference type="InterPro" id="IPR013907">
    <property type="entry name" value="Sds3"/>
</dbReference>
<sequence length="169" mass="19509">MEEALEVLKQKIGSLEAEAEEVSEERHAGYQELLTVLDATRLRLMSIAEIQYQLAIQHAKHTLDYTKEQINNDYKSAKDDIKEKLLADLRKKRRDANDLAESLKESGVQVPPDLFARLDVILPNPNRRRPREHGRSQRQPYASINLKLSEHDIKEDNAYIQSLHQQTNA</sequence>
<evidence type="ECO:0000256" key="5">
    <source>
        <dbReference type="ARBA" id="ARBA00023242"/>
    </source>
</evidence>
<keyword evidence="2" id="KW-0678">Repressor</keyword>
<evidence type="ECO:0000256" key="3">
    <source>
        <dbReference type="ARBA" id="ARBA00023015"/>
    </source>
</evidence>
<dbReference type="GO" id="GO:0010468">
    <property type="term" value="P:regulation of gene expression"/>
    <property type="evidence" value="ECO:0007669"/>
    <property type="project" value="UniProtKB-ARBA"/>
</dbReference>
<dbReference type="EMBL" id="VDLU01000001">
    <property type="protein sequence ID" value="TNJ30698.1"/>
    <property type="molecule type" value="Genomic_DNA"/>
</dbReference>
<dbReference type="OrthoDB" id="10253745at2759"/>
<name>A0A4Z1T4U9_GIAMU</name>
<keyword evidence="8" id="KW-1185">Reference proteome</keyword>
<accession>A0A4Z1T4U9</accession>
<evidence type="ECO:0000313" key="7">
    <source>
        <dbReference type="EMBL" id="TNJ30698.1"/>
    </source>
</evidence>
<organism evidence="7 8">
    <name type="scientific">Giardia muris</name>
    <dbReference type="NCBI Taxonomy" id="5742"/>
    <lineage>
        <taxon>Eukaryota</taxon>
        <taxon>Metamonada</taxon>
        <taxon>Diplomonadida</taxon>
        <taxon>Hexamitidae</taxon>
        <taxon>Giardiinae</taxon>
        <taxon>Giardia</taxon>
    </lineage>
</organism>
<comment type="caution">
    <text evidence="7">The sequence shown here is derived from an EMBL/GenBank/DDBJ whole genome shotgun (WGS) entry which is preliminary data.</text>
</comment>
<proteinExistence type="predicted"/>
<dbReference type="VEuPathDB" id="GiardiaDB:GMRT_13685"/>
<evidence type="ECO:0000313" key="8">
    <source>
        <dbReference type="Proteomes" id="UP000315496"/>
    </source>
</evidence>
<dbReference type="SMART" id="SM01401">
    <property type="entry name" value="Sds3"/>
    <property type="match status" value="1"/>
</dbReference>
<evidence type="ECO:0000256" key="1">
    <source>
        <dbReference type="ARBA" id="ARBA00004123"/>
    </source>
</evidence>
<feature type="coiled-coil region" evidence="6">
    <location>
        <begin position="67"/>
        <end position="106"/>
    </location>
</feature>
<dbReference type="Proteomes" id="UP000315496">
    <property type="component" value="Chromosome 1"/>
</dbReference>
<dbReference type="GO" id="GO:0005654">
    <property type="term" value="C:nucleoplasm"/>
    <property type="evidence" value="ECO:0007669"/>
    <property type="project" value="UniProtKB-ARBA"/>
</dbReference>
<evidence type="ECO:0000256" key="4">
    <source>
        <dbReference type="ARBA" id="ARBA00023163"/>
    </source>
</evidence>
<keyword evidence="3" id="KW-0805">Transcription regulation</keyword>
<keyword evidence="6" id="KW-0175">Coiled coil</keyword>
<gene>
    <name evidence="7" type="ORF">GMRT_13685</name>
</gene>
<protein>
    <submittedName>
        <fullName evidence="7">Uncharacterized protein</fullName>
    </submittedName>
</protein>
<evidence type="ECO:0000256" key="2">
    <source>
        <dbReference type="ARBA" id="ARBA00022491"/>
    </source>
</evidence>